<keyword evidence="1" id="KW-0812">Transmembrane</keyword>
<keyword evidence="1" id="KW-1133">Transmembrane helix</keyword>
<gene>
    <name evidence="2" type="ORF">BCV71DRAFT_107168</name>
</gene>
<reference evidence="2 3" key="1">
    <citation type="journal article" date="2016" name="Proc. Natl. Acad. Sci. U.S.A.">
        <title>Lipid metabolic changes in an early divergent fungus govern the establishment of a mutualistic symbiosis with endobacteria.</title>
        <authorList>
            <person name="Lastovetsky O.A."/>
            <person name="Gaspar M.L."/>
            <person name="Mondo S.J."/>
            <person name="LaButti K.M."/>
            <person name="Sandor L."/>
            <person name="Grigoriev I.V."/>
            <person name="Henry S.A."/>
            <person name="Pawlowska T.E."/>
        </authorList>
    </citation>
    <scope>NUCLEOTIDE SEQUENCE [LARGE SCALE GENOMIC DNA]</scope>
    <source>
        <strain evidence="2 3">ATCC 11559</strain>
    </source>
</reference>
<keyword evidence="1" id="KW-0472">Membrane</keyword>
<organism evidence="2 3">
    <name type="scientific">Rhizopus microsporus</name>
    <dbReference type="NCBI Taxonomy" id="58291"/>
    <lineage>
        <taxon>Eukaryota</taxon>
        <taxon>Fungi</taxon>
        <taxon>Fungi incertae sedis</taxon>
        <taxon>Mucoromycota</taxon>
        <taxon>Mucoromycotina</taxon>
        <taxon>Mucoromycetes</taxon>
        <taxon>Mucorales</taxon>
        <taxon>Mucorineae</taxon>
        <taxon>Rhizopodaceae</taxon>
        <taxon>Rhizopus</taxon>
    </lineage>
</organism>
<accession>A0A1X0S438</accession>
<proteinExistence type="predicted"/>
<evidence type="ECO:0000313" key="3">
    <source>
        <dbReference type="Proteomes" id="UP000242381"/>
    </source>
</evidence>
<dbReference type="AlphaFoldDB" id="A0A1X0S438"/>
<evidence type="ECO:0000313" key="2">
    <source>
        <dbReference type="EMBL" id="ORE19070.1"/>
    </source>
</evidence>
<dbReference type="Proteomes" id="UP000242381">
    <property type="component" value="Unassembled WGS sequence"/>
</dbReference>
<protein>
    <submittedName>
        <fullName evidence="2">Uncharacterized protein</fullName>
    </submittedName>
</protein>
<evidence type="ECO:0000256" key="1">
    <source>
        <dbReference type="SAM" id="Phobius"/>
    </source>
</evidence>
<dbReference type="EMBL" id="KV921317">
    <property type="protein sequence ID" value="ORE19070.1"/>
    <property type="molecule type" value="Genomic_DNA"/>
</dbReference>
<sequence>MRSNHFLCITQEEHFPRICSSTLLVSYLVIDSNVSIFFFFFYYTSFFRSLSNCPWLFIHEDHDIFDDNHICSSRSELLSL</sequence>
<feature type="transmembrane region" description="Helical" evidence="1">
    <location>
        <begin position="21"/>
        <end position="43"/>
    </location>
</feature>
<name>A0A1X0S438_RHIZD</name>